<dbReference type="PROSITE" id="PS00211">
    <property type="entry name" value="ABC_TRANSPORTER_1"/>
    <property type="match status" value="1"/>
</dbReference>
<evidence type="ECO:0000256" key="1">
    <source>
        <dbReference type="ARBA" id="ARBA00022741"/>
    </source>
</evidence>
<keyword evidence="5" id="KW-1185">Reference proteome</keyword>
<accession>A0ABW7C7U7</accession>
<sequence length="307" mass="33774">MLRIERLTKSYDDRPVLRGLSLSLRPGEIYGLLGPNGAGKSTTINILGRLLVADGGELWLGDRPLAQAPRHWLGIAPQDNLLYKSLTCAENLDFFASLYGLRRSERRSRLAQCLAWVGLTDRADSPVETLSGGMQRRLNVAIALVHRPKLVILDEPTAGLDLEARYDLWAMIRDLKKQGLTVLLTTHLLEEAERLCDRIGILSQGAIALEGTLAELRSTIPAAELVRVTTADRAGTIERVEQLGWPWREAGGELVLWLPESLSLPELLERLSGLPIDGLARQPVGLEAVYLEITRRSLAVGARSNSA</sequence>
<evidence type="ECO:0000313" key="5">
    <source>
        <dbReference type="Proteomes" id="UP001604335"/>
    </source>
</evidence>
<dbReference type="SMART" id="SM00382">
    <property type="entry name" value="AAA"/>
    <property type="match status" value="1"/>
</dbReference>
<organism evidence="4 5">
    <name type="scientific">Limnothrix redekei LRLZ20PSL1</name>
    <dbReference type="NCBI Taxonomy" id="3112953"/>
    <lineage>
        <taxon>Bacteria</taxon>
        <taxon>Bacillati</taxon>
        <taxon>Cyanobacteriota</taxon>
        <taxon>Cyanophyceae</taxon>
        <taxon>Pseudanabaenales</taxon>
        <taxon>Pseudanabaenaceae</taxon>
        <taxon>Limnothrix</taxon>
    </lineage>
</organism>
<dbReference type="SUPFAM" id="SSF52540">
    <property type="entry name" value="P-loop containing nucleoside triphosphate hydrolases"/>
    <property type="match status" value="1"/>
</dbReference>
<dbReference type="PANTHER" id="PTHR43582">
    <property type="entry name" value="LINEARMYCIN RESISTANCE ATP-BINDING PROTEIN LNRL"/>
    <property type="match status" value="1"/>
</dbReference>
<reference evidence="5" key="1">
    <citation type="journal article" date="2024" name="Algal Res.">
        <title>Biochemical, toxicological and genomic investigation of a high-biomass producing Limnothrix strain isolated from Italian shallow drinking water reservoir.</title>
        <authorList>
            <person name="Simonazzi M."/>
            <person name="Shishido T.K."/>
            <person name="Delbaje E."/>
            <person name="Wahlsten M."/>
            <person name="Fewer D.P."/>
            <person name="Sivonen K."/>
            <person name="Pezzolesi L."/>
            <person name="Pistocchi R."/>
        </authorList>
    </citation>
    <scope>NUCLEOTIDE SEQUENCE [LARGE SCALE GENOMIC DNA]</scope>
    <source>
        <strain evidence="5">LRLZ20PSL1</strain>
    </source>
</reference>
<dbReference type="PROSITE" id="PS50893">
    <property type="entry name" value="ABC_TRANSPORTER_2"/>
    <property type="match status" value="1"/>
</dbReference>
<dbReference type="Proteomes" id="UP001604335">
    <property type="component" value="Unassembled WGS sequence"/>
</dbReference>
<dbReference type="Gene3D" id="3.40.50.300">
    <property type="entry name" value="P-loop containing nucleotide triphosphate hydrolases"/>
    <property type="match status" value="1"/>
</dbReference>
<gene>
    <name evidence="4" type="ORF">VPK24_06365</name>
</gene>
<dbReference type="PANTHER" id="PTHR43582:SF2">
    <property type="entry name" value="LINEARMYCIN RESISTANCE ATP-BINDING PROTEIN LNRL"/>
    <property type="match status" value="1"/>
</dbReference>
<dbReference type="InterPro" id="IPR003439">
    <property type="entry name" value="ABC_transporter-like_ATP-bd"/>
</dbReference>
<protein>
    <submittedName>
        <fullName evidence="4">ABC transporter ATP-binding protein</fullName>
    </submittedName>
</protein>
<dbReference type="GO" id="GO:0005524">
    <property type="term" value="F:ATP binding"/>
    <property type="evidence" value="ECO:0007669"/>
    <property type="project" value="UniProtKB-KW"/>
</dbReference>
<name>A0ABW7C7U7_9CYAN</name>
<dbReference type="RefSeq" id="WP_393011458.1">
    <property type="nucleotide sequence ID" value="NZ_JAZAQF010000030.1"/>
</dbReference>
<proteinExistence type="predicted"/>
<dbReference type="InterPro" id="IPR017871">
    <property type="entry name" value="ABC_transporter-like_CS"/>
</dbReference>
<keyword evidence="2 4" id="KW-0067">ATP-binding</keyword>
<dbReference type="EMBL" id="JAZAQF010000030">
    <property type="protein sequence ID" value="MFG3817256.1"/>
    <property type="molecule type" value="Genomic_DNA"/>
</dbReference>
<dbReference type="InterPro" id="IPR027417">
    <property type="entry name" value="P-loop_NTPase"/>
</dbReference>
<feature type="domain" description="ABC transporter" evidence="3">
    <location>
        <begin position="2"/>
        <end position="229"/>
    </location>
</feature>
<evidence type="ECO:0000256" key="2">
    <source>
        <dbReference type="ARBA" id="ARBA00022840"/>
    </source>
</evidence>
<evidence type="ECO:0000259" key="3">
    <source>
        <dbReference type="PROSITE" id="PS50893"/>
    </source>
</evidence>
<comment type="caution">
    <text evidence="4">The sequence shown here is derived from an EMBL/GenBank/DDBJ whole genome shotgun (WGS) entry which is preliminary data.</text>
</comment>
<keyword evidence="1" id="KW-0547">Nucleotide-binding</keyword>
<dbReference type="Pfam" id="PF00005">
    <property type="entry name" value="ABC_tran"/>
    <property type="match status" value="1"/>
</dbReference>
<dbReference type="InterPro" id="IPR003593">
    <property type="entry name" value="AAA+_ATPase"/>
</dbReference>
<evidence type="ECO:0000313" key="4">
    <source>
        <dbReference type="EMBL" id="MFG3817256.1"/>
    </source>
</evidence>